<sequence>MTPSKKGSKCSSCNTLIGGHGETCLTWQYAFCICLSSDDLHGMSNDGLLSSFSYIFADCSGMMSNYKWHTSSLKRQNPPTSLGAIYFKSMFDELSAKLQIYMKKLLSEVVIAFKSELELNTDNIKGWSVNKELVKFRRIWSQINALYRMVNRLNLIISDLPEELNDIPGTVVKIAEHYSVTIALHDISFAGYMKNDKTISVKLNWIVMRGELMGKYFKNINVRPLCVYDPKFIQEILRQRINLIDRLRPAAGELNKACVNFRKKSKIVRFRIGNGIRPYAILVLDDGNTANRCWSSKRFFGVRYLPSGNIRAFGDCHFELLTKYSGIIIVGDFNCSRFDVTKTNVM</sequence>
<proteinExistence type="predicted"/>
<evidence type="ECO:0000313" key="2">
    <source>
        <dbReference type="Proteomes" id="UP000092460"/>
    </source>
</evidence>
<organism evidence="1 2">
    <name type="scientific">Glossina palpalis gambiensis</name>
    <dbReference type="NCBI Taxonomy" id="67801"/>
    <lineage>
        <taxon>Eukaryota</taxon>
        <taxon>Metazoa</taxon>
        <taxon>Ecdysozoa</taxon>
        <taxon>Arthropoda</taxon>
        <taxon>Hexapoda</taxon>
        <taxon>Insecta</taxon>
        <taxon>Pterygota</taxon>
        <taxon>Neoptera</taxon>
        <taxon>Endopterygota</taxon>
        <taxon>Diptera</taxon>
        <taxon>Brachycera</taxon>
        <taxon>Muscomorpha</taxon>
        <taxon>Hippoboscoidea</taxon>
        <taxon>Glossinidae</taxon>
        <taxon>Glossina</taxon>
    </lineage>
</organism>
<accession>A0A1B0AXW2</accession>
<reference evidence="1" key="2">
    <citation type="submission" date="2020-05" db="UniProtKB">
        <authorList>
            <consortium name="EnsemblMetazoa"/>
        </authorList>
    </citation>
    <scope>IDENTIFICATION</scope>
    <source>
        <strain evidence="1">IAEA</strain>
    </source>
</reference>
<dbReference type="VEuPathDB" id="VectorBase:GPPI012372"/>
<dbReference type="AlphaFoldDB" id="A0A1B0AXW2"/>
<evidence type="ECO:0000313" key="1">
    <source>
        <dbReference type="EnsemblMetazoa" id="GPPI012372-PA"/>
    </source>
</evidence>
<dbReference type="Proteomes" id="UP000092460">
    <property type="component" value="Unassembled WGS sequence"/>
</dbReference>
<name>A0A1B0AXW2_9MUSC</name>
<dbReference type="EMBL" id="JXJN01005441">
    <property type="status" value="NOT_ANNOTATED_CDS"/>
    <property type="molecule type" value="Genomic_DNA"/>
</dbReference>
<dbReference type="EnsemblMetazoa" id="GPPI012372-RA">
    <property type="protein sequence ID" value="GPPI012372-PA"/>
    <property type="gene ID" value="GPPI012372"/>
</dbReference>
<reference evidence="2" key="1">
    <citation type="submission" date="2015-01" db="EMBL/GenBank/DDBJ databases">
        <authorList>
            <person name="Aksoy S."/>
            <person name="Warren W."/>
            <person name="Wilson R.K."/>
        </authorList>
    </citation>
    <scope>NUCLEOTIDE SEQUENCE [LARGE SCALE GENOMIC DNA]</scope>
    <source>
        <strain evidence="2">IAEA</strain>
    </source>
</reference>
<keyword evidence="2" id="KW-1185">Reference proteome</keyword>
<protein>
    <submittedName>
        <fullName evidence="1">Uncharacterized protein</fullName>
    </submittedName>
</protein>